<evidence type="ECO:0000313" key="3">
    <source>
        <dbReference type="Proteomes" id="UP001176517"/>
    </source>
</evidence>
<evidence type="ECO:0000256" key="1">
    <source>
        <dbReference type="SAM" id="SignalP"/>
    </source>
</evidence>
<sequence length="366" mass="39166">MLAFKSSWASKLATAAVLAHLLIGATANPFHAILAARAGTIAPNQDCTSGSDCRSNDCIGYENFACQRLNTDGSYAENCDTNDNYLQNYCSGVAVGQKCANQGECANGRCNSQHKCVNTTAGKTGCLTDLGCSGTQVCRNSTCFAPASGSLYPRETCKSDSSCKSQRCVSDIAERFVGEGIYPTRPECDVFQQGQKGCRSFYDCYDALCLNITKTAGGTCKLGADGERCVANYQCQNVCSLNGVCYTPANGSLARYQPCTNNNQCISGTCYDSDFRTNYRPDFTRNDNSTFAWVNDYNCVGSAVGGKCGTTAILDLVEPDRALPRAPRSTARLSKKVSRAVMTTMSLNTTTVTMASALPPAEMRRS</sequence>
<evidence type="ECO:0000313" key="2">
    <source>
        <dbReference type="EMBL" id="KAK0547953.1"/>
    </source>
</evidence>
<comment type="caution">
    <text evidence="2">The sequence shown here is derived from an EMBL/GenBank/DDBJ whole genome shotgun (WGS) entry which is preliminary data.</text>
</comment>
<organism evidence="2 3">
    <name type="scientific">Tilletia horrida</name>
    <dbReference type="NCBI Taxonomy" id="155126"/>
    <lineage>
        <taxon>Eukaryota</taxon>
        <taxon>Fungi</taxon>
        <taxon>Dikarya</taxon>
        <taxon>Basidiomycota</taxon>
        <taxon>Ustilaginomycotina</taxon>
        <taxon>Exobasidiomycetes</taxon>
        <taxon>Tilletiales</taxon>
        <taxon>Tilletiaceae</taxon>
        <taxon>Tilletia</taxon>
    </lineage>
</organism>
<protein>
    <recommendedName>
        <fullName evidence="4">Dickkopf N-terminal cysteine-rich domain-containing protein</fullName>
    </recommendedName>
</protein>
<feature type="chain" id="PRO_5042973181" description="Dickkopf N-terminal cysteine-rich domain-containing protein" evidence="1">
    <location>
        <begin position="28"/>
        <end position="366"/>
    </location>
</feature>
<reference evidence="2" key="1">
    <citation type="journal article" date="2023" name="PhytoFront">
        <title>Draft Genome Resources of Seven Strains of Tilletia horrida, Causal Agent of Kernel Smut of Rice.</title>
        <authorList>
            <person name="Khanal S."/>
            <person name="Antony Babu S."/>
            <person name="Zhou X.G."/>
        </authorList>
    </citation>
    <scope>NUCLEOTIDE SEQUENCE</scope>
    <source>
        <strain evidence="2">TX6</strain>
    </source>
</reference>
<feature type="signal peptide" evidence="1">
    <location>
        <begin position="1"/>
        <end position="27"/>
    </location>
</feature>
<keyword evidence="3" id="KW-1185">Reference proteome</keyword>
<evidence type="ECO:0008006" key="4">
    <source>
        <dbReference type="Google" id="ProtNLM"/>
    </source>
</evidence>
<dbReference type="AlphaFoldDB" id="A0AAN6JQL4"/>
<accession>A0AAN6JQL4</accession>
<keyword evidence="1" id="KW-0732">Signal</keyword>
<proteinExistence type="predicted"/>
<dbReference type="EMBL" id="JAPDMZ010000148">
    <property type="protein sequence ID" value="KAK0547953.1"/>
    <property type="molecule type" value="Genomic_DNA"/>
</dbReference>
<gene>
    <name evidence="2" type="ORF">OC846_004675</name>
</gene>
<name>A0AAN6JQL4_9BASI</name>
<dbReference type="Proteomes" id="UP001176517">
    <property type="component" value="Unassembled WGS sequence"/>
</dbReference>